<dbReference type="RefSeq" id="WP_345692795.1">
    <property type="nucleotide sequence ID" value="NZ_BAABIT010000001.1"/>
</dbReference>
<sequence length="143" mass="15056">MAEVSAQARIEAPPGEVWARLTDFGAYGEWNTTHTGFPGGGPAPLAVGATYLEQMKLMNFPAEVNWTVAEVEPERLLAATGKGPMGVSLGMRYALTPDGEGATTVRIDSEFTGPAVSMMASRLKESATAALNESLRRLAGLVS</sequence>
<comment type="caution">
    <text evidence="1">The sequence shown here is derived from an EMBL/GenBank/DDBJ whole genome shotgun (WGS) entry which is preliminary data.</text>
</comment>
<protein>
    <submittedName>
        <fullName evidence="1">SRPBCC family protein</fullName>
    </submittedName>
</protein>
<accession>A0ABV9XMC6</accession>
<name>A0ABV9XMC6_9ACTN</name>
<organism evidence="1 2">
    <name type="scientific">Streptomyces coeruleoprunus</name>
    <dbReference type="NCBI Taxonomy" id="285563"/>
    <lineage>
        <taxon>Bacteria</taxon>
        <taxon>Bacillati</taxon>
        <taxon>Actinomycetota</taxon>
        <taxon>Actinomycetes</taxon>
        <taxon>Kitasatosporales</taxon>
        <taxon>Streptomycetaceae</taxon>
        <taxon>Streptomyces</taxon>
    </lineage>
</organism>
<gene>
    <name evidence="1" type="ORF">ACFPM3_25365</name>
</gene>
<dbReference type="InterPro" id="IPR019587">
    <property type="entry name" value="Polyketide_cyclase/dehydratase"/>
</dbReference>
<dbReference type="EMBL" id="JBHSJD010000020">
    <property type="protein sequence ID" value="MFC5025460.1"/>
    <property type="molecule type" value="Genomic_DNA"/>
</dbReference>
<evidence type="ECO:0000313" key="1">
    <source>
        <dbReference type="EMBL" id="MFC5025460.1"/>
    </source>
</evidence>
<dbReference type="InterPro" id="IPR023393">
    <property type="entry name" value="START-like_dom_sf"/>
</dbReference>
<proteinExistence type="predicted"/>
<dbReference type="SUPFAM" id="SSF55961">
    <property type="entry name" value="Bet v1-like"/>
    <property type="match status" value="1"/>
</dbReference>
<keyword evidence="2" id="KW-1185">Reference proteome</keyword>
<dbReference type="Proteomes" id="UP001595829">
    <property type="component" value="Unassembled WGS sequence"/>
</dbReference>
<dbReference type="Pfam" id="PF10604">
    <property type="entry name" value="Polyketide_cyc2"/>
    <property type="match status" value="1"/>
</dbReference>
<evidence type="ECO:0000313" key="2">
    <source>
        <dbReference type="Proteomes" id="UP001595829"/>
    </source>
</evidence>
<reference evidence="2" key="1">
    <citation type="journal article" date="2019" name="Int. J. Syst. Evol. Microbiol.">
        <title>The Global Catalogue of Microorganisms (GCM) 10K type strain sequencing project: providing services to taxonomists for standard genome sequencing and annotation.</title>
        <authorList>
            <consortium name="The Broad Institute Genomics Platform"/>
            <consortium name="The Broad Institute Genome Sequencing Center for Infectious Disease"/>
            <person name="Wu L."/>
            <person name="Ma J."/>
        </authorList>
    </citation>
    <scope>NUCLEOTIDE SEQUENCE [LARGE SCALE GENOMIC DNA]</scope>
    <source>
        <strain evidence="2">CGMCC 4.1648</strain>
    </source>
</reference>
<dbReference type="Gene3D" id="3.30.530.20">
    <property type="match status" value="1"/>
</dbReference>